<dbReference type="InterPro" id="IPR032710">
    <property type="entry name" value="NTF2-like_dom_sf"/>
</dbReference>
<reference evidence="2 3" key="1">
    <citation type="submission" date="2015-01" db="EMBL/GenBank/DDBJ databases">
        <title>Draft genome sequence of Leucobacter komagatae strain VKM ST2845.</title>
        <authorList>
            <person name="Karlyshev A.V."/>
            <person name="Kudryashova E.B."/>
        </authorList>
    </citation>
    <scope>NUCLEOTIDE SEQUENCE [LARGE SCALE GENOMIC DNA]</scope>
    <source>
        <strain evidence="2 3">VKM ST2845</strain>
    </source>
</reference>
<dbReference type="Gene3D" id="3.10.450.50">
    <property type="match status" value="1"/>
</dbReference>
<name>A0A0D0IQ71_9MICO</name>
<evidence type="ECO:0000313" key="2">
    <source>
        <dbReference type="EMBL" id="KIP53177.1"/>
    </source>
</evidence>
<evidence type="ECO:0000313" key="3">
    <source>
        <dbReference type="Proteomes" id="UP000032120"/>
    </source>
</evidence>
<proteinExistence type="predicted"/>
<keyword evidence="3" id="KW-1185">Reference proteome</keyword>
<dbReference type="AlphaFoldDB" id="A0A0D0IQ71"/>
<sequence>MYATVVRRKVHGVFDEINAGNYAPMVNSLGSPFTYRFLGRHALGGRRTSVASMNAWWERLLRLLPGARFEITDILVGGWPWRTRIGVRSQISGPLPDGSRYENTVFQFMTLSWGKVVSVETCEDLQVLERALRVVADSGNAEAAWDPIED</sequence>
<protein>
    <submittedName>
        <fullName evidence="2">Polyketide cyclase</fullName>
    </submittedName>
</protein>
<dbReference type="RefSeq" id="WP_042543333.1">
    <property type="nucleotide sequence ID" value="NZ_JXSQ01000004.1"/>
</dbReference>
<comment type="caution">
    <text evidence="2">The sequence shown here is derived from an EMBL/GenBank/DDBJ whole genome shotgun (WGS) entry which is preliminary data.</text>
</comment>
<dbReference type="OrthoDB" id="2988503at2"/>
<organism evidence="2 3">
    <name type="scientific">Leucobacter komagatae</name>
    <dbReference type="NCBI Taxonomy" id="55969"/>
    <lineage>
        <taxon>Bacteria</taxon>
        <taxon>Bacillati</taxon>
        <taxon>Actinomycetota</taxon>
        <taxon>Actinomycetes</taxon>
        <taxon>Micrococcales</taxon>
        <taxon>Microbacteriaceae</taxon>
        <taxon>Leucobacter</taxon>
    </lineage>
</organism>
<dbReference type="EMBL" id="JXSQ01000004">
    <property type="protein sequence ID" value="KIP53177.1"/>
    <property type="molecule type" value="Genomic_DNA"/>
</dbReference>
<gene>
    <name evidence="2" type="ORF">SD72_05020</name>
</gene>
<evidence type="ECO:0000259" key="1">
    <source>
        <dbReference type="Pfam" id="PF12680"/>
    </source>
</evidence>
<dbReference type="Pfam" id="PF12680">
    <property type="entry name" value="SnoaL_2"/>
    <property type="match status" value="1"/>
</dbReference>
<accession>A0A0D0IQ71</accession>
<dbReference type="SUPFAM" id="SSF54427">
    <property type="entry name" value="NTF2-like"/>
    <property type="match status" value="1"/>
</dbReference>
<feature type="domain" description="SnoaL-like" evidence="1">
    <location>
        <begin position="12"/>
        <end position="118"/>
    </location>
</feature>
<dbReference type="Proteomes" id="UP000032120">
    <property type="component" value="Unassembled WGS sequence"/>
</dbReference>
<dbReference type="InterPro" id="IPR037401">
    <property type="entry name" value="SnoaL-like"/>
</dbReference>